<gene>
    <name evidence="1" type="ORF">B0H16DRAFT_1738863</name>
</gene>
<dbReference type="AlphaFoldDB" id="A0AAD7HI89"/>
<sequence>MRISATDPHEDALQVDSCYIYDSAGHIHLCPPWTDHTPTTQRSGSMNDNALLTCRMVPFDYQMSDTEGLGAKLVLKYYLGASFGDIGDGPDGIIVRATDAEVDVLKPIAGWRCIWPDAGSKATRNYSFWEAIAPAGYVTHATVLVNSTSAYPEQPPSDMTEDIRAIRKDLVKTLEQIPGAVYCSWTNGDSGAKADTSAWMMYVKSASEGIQTWAIKAMNSHSAPAADRVWVLDRTKVKMDSQ</sequence>
<accession>A0AAD7HI89</accession>
<name>A0AAD7HI89_9AGAR</name>
<organism evidence="1 2">
    <name type="scientific">Mycena metata</name>
    <dbReference type="NCBI Taxonomy" id="1033252"/>
    <lineage>
        <taxon>Eukaryota</taxon>
        <taxon>Fungi</taxon>
        <taxon>Dikarya</taxon>
        <taxon>Basidiomycota</taxon>
        <taxon>Agaricomycotina</taxon>
        <taxon>Agaricomycetes</taxon>
        <taxon>Agaricomycetidae</taxon>
        <taxon>Agaricales</taxon>
        <taxon>Marasmiineae</taxon>
        <taxon>Mycenaceae</taxon>
        <taxon>Mycena</taxon>
    </lineage>
</organism>
<proteinExistence type="predicted"/>
<dbReference type="EMBL" id="JARKIB010000240">
    <property type="protein sequence ID" value="KAJ7720442.1"/>
    <property type="molecule type" value="Genomic_DNA"/>
</dbReference>
<protein>
    <submittedName>
        <fullName evidence="1">Uncharacterized protein</fullName>
    </submittedName>
</protein>
<keyword evidence="2" id="KW-1185">Reference proteome</keyword>
<comment type="caution">
    <text evidence="1">The sequence shown here is derived from an EMBL/GenBank/DDBJ whole genome shotgun (WGS) entry which is preliminary data.</text>
</comment>
<reference evidence="1" key="1">
    <citation type="submission" date="2023-03" db="EMBL/GenBank/DDBJ databases">
        <title>Massive genome expansion in bonnet fungi (Mycena s.s.) driven by repeated elements and novel gene families across ecological guilds.</title>
        <authorList>
            <consortium name="Lawrence Berkeley National Laboratory"/>
            <person name="Harder C.B."/>
            <person name="Miyauchi S."/>
            <person name="Viragh M."/>
            <person name="Kuo A."/>
            <person name="Thoen E."/>
            <person name="Andreopoulos B."/>
            <person name="Lu D."/>
            <person name="Skrede I."/>
            <person name="Drula E."/>
            <person name="Henrissat B."/>
            <person name="Morin E."/>
            <person name="Kohler A."/>
            <person name="Barry K."/>
            <person name="LaButti K."/>
            <person name="Morin E."/>
            <person name="Salamov A."/>
            <person name="Lipzen A."/>
            <person name="Mereny Z."/>
            <person name="Hegedus B."/>
            <person name="Baldrian P."/>
            <person name="Stursova M."/>
            <person name="Weitz H."/>
            <person name="Taylor A."/>
            <person name="Grigoriev I.V."/>
            <person name="Nagy L.G."/>
            <person name="Martin F."/>
            <person name="Kauserud H."/>
        </authorList>
    </citation>
    <scope>NUCLEOTIDE SEQUENCE</scope>
    <source>
        <strain evidence="1">CBHHK182m</strain>
    </source>
</reference>
<dbReference type="Proteomes" id="UP001215598">
    <property type="component" value="Unassembled WGS sequence"/>
</dbReference>
<evidence type="ECO:0000313" key="2">
    <source>
        <dbReference type="Proteomes" id="UP001215598"/>
    </source>
</evidence>
<evidence type="ECO:0000313" key="1">
    <source>
        <dbReference type="EMBL" id="KAJ7720442.1"/>
    </source>
</evidence>